<evidence type="ECO:0000313" key="3">
    <source>
        <dbReference type="Proteomes" id="UP001056384"/>
    </source>
</evidence>
<reference evidence="2" key="1">
    <citation type="submission" date="2022-06" db="EMBL/GenBank/DDBJ databases">
        <title>Complete genome sequences of two strains of the flax pathogen Septoria linicola.</title>
        <authorList>
            <person name="Lapalu N."/>
            <person name="Simon A."/>
            <person name="Demenou B."/>
            <person name="Paumier D."/>
            <person name="Guillot M.-P."/>
            <person name="Gout L."/>
            <person name="Valade R."/>
        </authorList>
    </citation>
    <scope>NUCLEOTIDE SEQUENCE</scope>
    <source>
        <strain evidence="2">SE15195</strain>
    </source>
</reference>
<keyword evidence="3" id="KW-1185">Reference proteome</keyword>
<dbReference type="AlphaFoldDB" id="A0A9Q9AQ83"/>
<name>A0A9Q9AQ83_9PEZI</name>
<feature type="compositionally biased region" description="Polar residues" evidence="1">
    <location>
        <begin position="239"/>
        <end position="253"/>
    </location>
</feature>
<dbReference type="EMBL" id="CP099419">
    <property type="protein sequence ID" value="USW50076.1"/>
    <property type="molecule type" value="Genomic_DNA"/>
</dbReference>
<feature type="compositionally biased region" description="Low complexity" evidence="1">
    <location>
        <begin position="46"/>
        <end position="55"/>
    </location>
</feature>
<gene>
    <name evidence="2" type="ORF">Slin15195_G033950</name>
</gene>
<sequence length="458" mass="51713">MSYQQQFHSRLLQQLNETNSRNLELQSLLAQKDDQLSTLNARLSSALASPGSSGSVNASHGDSNQLRRRNVDMLKQLNRAQDALATAEAKLKSNTTKFHKIEADLRKQVATLQRELGQCNQQLEGRGSASQQPRKNAAWTASTGVAPRAELDAANAEVKRLRSTLGHLQKQFEQEKREGNHARDLPASDPRKSRHVEEQDDEETVRNLKHEPIDLPHELPSSSTLALEPQPTVEKPANITASRINASLIQKPTQPRKRSRPASDGDACRRSPAKKARSETAIPGAEESEDELDGDEEFSPHPEAAPRAAANVSRSDVKDLQERFEFQAVTQHYPSGDIDAFHSQEDLSDECEELWARIKKQVDEWEEAKGEDWTFEFEKPGYKMVNPPCVTTKLKGKGGKMQWRAGHEGKYACKKCVEEERPCFTWNGEEFWLLPLHEGDRKWPVEDGCEIRYWLNVE</sequence>
<dbReference type="Proteomes" id="UP001056384">
    <property type="component" value="Chromosome 2"/>
</dbReference>
<evidence type="ECO:0000313" key="2">
    <source>
        <dbReference type="EMBL" id="USW50076.1"/>
    </source>
</evidence>
<feature type="region of interest" description="Disordered" evidence="1">
    <location>
        <begin position="172"/>
        <end position="316"/>
    </location>
</feature>
<organism evidence="2 3">
    <name type="scientific">Septoria linicola</name>
    <dbReference type="NCBI Taxonomy" id="215465"/>
    <lineage>
        <taxon>Eukaryota</taxon>
        <taxon>Fungi</taxon>
        <taxon>Dikarya</taxon>
        <taxon>Ascomycota</taxon>
        <taxon>Pezizomycotina</taxon>
        <taxon>Dothideomycetes</taxon>
        <taxon>Dothideomycetidae</taxon>
        <taxon>Mycosphaerellales</taxon>
        <taxon>Mycosphaerellaceae</taxon>
        <taxon>Septoria</taxon>
    </lineage>
</organism>
<feature type="compositionally biased region" description="Acidic residues" evidence="1">
    <location>
        <begin position="286"/>
        <end position="297"/>
    </location>
</feature>
<feature type="region of interest" description="Disordered" evidence="1">
    <location>
        <begin position="122"/>
        <end position="143"/>
    </location>
</feature>
<feature type="region of interest" description="Disordered" evidence="1">
    <location>
        <begin position="46"/>
        <end position="66"/>
    </location>
</feature>
<proteinExistence type="predicted"/>
<evidence type="ECO:0000256" key="1">
    <source>
        <dbReference type="SAM" id="MobiDB-lite"/>
    </source>
</evidence>
<protein>
    <submittedName>
        <fullName evidence="2">Uncharacterized protein</fullName>
    </submittedName>
</protein>
<feature type="compositionally biased region" description="Basic and acidic residues" evidence="1">
    <location>
        <begin position="172"/>
        <end position="197"/>
    </location>
</feature>
<feature type="compositionally biased region" description="Basic and acidic residues" evidence="1">
    <location>
        <begin position="204"/>
        <end position="217"/>
    </location>
</feature>
<accession>A0A9Q9AQ83</accession>